<feature type="region of interest" description="Disordered" evidence="10">
    <location>
        <begin position="111"/>
        <end position="149"/>
    </location>
</feature>
<keyword evidence="4" id="KW-0282">Flagellum</keyword>
<dbReference type="AlphaFoldDB" id="A0A482VEA1"/>
<evidence type="ECO:0000256" key="2">
    <source>
        <dbReference type="ARBA" id="ARBA00006875"/>
    </source>
</evidence>
<evidence type="ECO:0000256" key="8">
    <source>
        <dbReference type="ARBA" id="ARBA00023273"/>
    </source>
</evidence>
<dbReference type="PANTHER" id="PTHR14517">
    <property type="entry name" value="RIB43A-RELATED"/>
    <property type="match status" value="1"/>
</dbReference>
<dbReference type="Pfam" id="PF05914">
    <property type="entry name" value="RIB43A"/>
    <property type="match status" value="1"/>
</dbReference>
<evidence type="ECO:0000256" key="6">
    <source>
        <dbReference type="ARBA" id="ARBA00023069"/>
    </source>
</evidence>
<evidence type="ECO:0000256" key="4">
    <source>
        <dbReference type="ARBA" id="ARBA00022846"/>
    </source>
</evidence>
<proteinExistence type="inferred from homology"/>
<dbReference type="InterPro" id="IPR008805">
    <property type="entry name" value="RIB43A"/>
</dbReference>
<accession>A0A482VEA1</accession>
<evidence type="ECO:0000256" key="1">
    <source>
        <dbReference type="ARBA" id="ARBA00004611"/>
    </source>
</evidence>
<comment type="subunit">
    <text evidence="9">Microtubule inner protein component of sperm flagellar doublet microtubules.</text>
</comment>
<dbReference type="Proteomes" id="UP000292052">
    <property type="component" value="Unassembled WGS sequence"/>
</dbReference>
<evidence type="ECO:0000256" key="10">
    <source>
        <dbReference type="SAM" id="MobiDB-lite"/>
    </source>
</evidence>
<protein>
    <submittedName>
        <fullName evidence="11">RIB43A-like with coiled-coils protein 2</fullName>
    </submittedName>
</protein>
<comment type="subcellular location">
    <subcellularLocation>
        <location evidence="1">Cytoplasm</location>
        <location evidence="1">Cytoskeleton</location>
        <location evidence="1">Flagellum axoneme</location>
    </subcellularLocation>
</comment>
<evidence type="ECO:0000256" key="5">
    <source>
        <dbReference type="ARBA" id="ARBA00023054"/>
    </source>
</evidence>
<gene>
    <name evidence="11" type="ORF">BDFB_010532</name>
</gene>
<reference evidence="11 12" key="1">
    <citation type="submission" date="2017-03" db="EMBL/GenBank/DDBJ databases">
        <title>Genome of the blue death feigning beetle - Asbolus verrucosus.</title>
        <authorList>
            <person name="Rider S.D."/>
        </authorList>
    </citation>
    <scope>NUCLEOTIDE SEQUENCE [LARGE SCALE GENOMIC DNA]</scope>
    <source>
        <strain evidence="11">Butters</strain>
        <tissue evidence="11">Head and leg muscle</tissue>
    </source>
</reference>
<keyword evidence="7" id="KW-0206">Cytoskeleton</keyword>
<evidence type="ECO:0000313" key="12">
    <source>
        <dbReference type="Proteomes" id="UP000292052"/>
    </source>
</evidence>
<keyword evidence="12" id="KW-1185">Reference proteome</keyword>
<evidence type="ECO:0000313" key="11">
    <source>
        <dbReference type="EMBL" id="RZB77478.1"/>
    </source>
</evidence>
<keyword evidence="3" id="KW-0963">Cytoplasm</keyword>
<organism evidence="11 12">
    <name type="scientific">Asbolus verrucosus</name>
    <name type="common">Desert ironclad beetle</name>
    <dbReference type="NCBI Taxonomy" id="1661398"/>
    <lineage>
        <taxon>Eukaryota</taxon>
        <taxon>Metazoa</taxon>
        <taxon>Ecdysozoa</taxon>
        <taxon>Arthropoda</taxon>
        <taxon>Hexapoda</taxon>
        <taxon>Insecta</taxon>
        <taxon>Pterygota</taxon>
        <taxon>Neoptera</taxon>
        <taxon>Endopterygota</taxon>
        <taxon>Coleoptera</taxon>
        <taxon>Polyphaga</taxon>
        <taxon>Cucujiformia</taxon>
        <taxon>Tenebrionidae</taxon>
        <taxon>Pimeliinae</taxon>
        <taxon>Asbolus</taxon>
    </lineage>
</organism>
<evidence type="ECO:0000256" key="3">
    <source>
        <dbReference type="ARBA" id="ARBA00022490"/>
    </source>
</evidence>
<comment type="similarity">
    <text evidence="2">Belongs to the RIB43A family.</text>
</comment>
<keyword evidence="6" id="KW-0969">Cilium</keyword>
<evidence type="ECO:0000256" key="9">
    <source>
        <dbReference type="ARBA" id="ARBA00046435"/>
    </source>
</evidence>
<feature type="compositionally biased region" description="Basic and acidic residues" evidence="10">
    <location>
        <begin position="111"/>
        <end position="134"/>
    </location>
</feature>
<keyword evidence="8" id="KW-0966">Cell projection</keyword>
<keyword evidence="5" id="KW-0175">Coiled coil</keyword>
<evidence type="ECO:0000256" key="7">
    <source>
        <dbReference type="ARBA" id="ARBA00023212"/>
    </source>
</evidence>
<dbReference type="STRING" id="1661398.A0A482VEA1"/>
<dbReference type="EMBL" id="QDEB01108345">
    <property type="protein sequence ID" value="RZB77478.1"/>
    <property type="molecule type" value="Genomic_DNA"/>
</dbReference>
<name>A0A482VEA1_ASBVE</name>
<dbReference type="PANTHER" id="PTHR14517:SF6">
    <property type="entry name" value="RE41410P"/>
    <property type="match status" value="1"/>
</dbReference>
<dbReference type="OrthoDB" id="429119at2759"/>
<comment type="caution">
    <text evidence="11">The sequence shown here is derived from an EMBL/GenBank/DDBJ whole genome shotgun (WGS) entry which is preliminary data.</text>
</comment>
<sequence>MLNLQLATEQDRREAALIDKRRATEEERKKRIFNARQRLFGIDYSFLQKQIDEKRQRDAEAARIEKVFDEQRKKQDEIALALDKKEKQERVKLEREINYFRMCCQRPENRREFDLNDPNQRKKEVPVRTSDNDPRIGPSSAQKFEGEDLQSLDRAKMQQDQMKAWLDQQIKEKEAADKERQFAEETYREAILTRDQRALQLDNMEKECRKRLEDACLKFNRALADERKMEEMKRLKREHEDSFAEMYNFMTSDLLTENPEASQSNLGAGRKIGYMYKGMTLEEKKKIREYQIAQIEEMKKRKEFEKRRDREFDDFLNGTQSTIALMDKEQERKQRESVRQLAEENRKLAVEQKMRKEFLDKVVYTNRPTEEFYDQFNKSTR</sequence>